<reference evidence="6 7" key="1">
    <citation type="submission" date="2022-03" db="EMBL/GenBank/DDBJ databases">
        <authorList>
            <person name="Brunel B."/>
        </authorList>
    </citation>
    <scope>NUCLEOTIDE SEQUENCE [LARGE SCALE GENOMIC DNA]</scope>
    <source>
        <strain evidence="6">STM5069sample</strain>
    </source>
</reference>
<dbReference type="InterPro" id="IPR047930">
    <property type="entry name" value="Transpos_IS6"/>
</dbReference>
<dbReference type="SUPFAM" id="SSF53098">
    <property type="entry name" value="Ribonuclease H-like"/>
    <property type="match status" value="1"/>
</dbReference>
<evidence type="ECO:0000259" key="5">
    <source>
        <dbReference type="Pfam" id="PF13610"/>
    </source>
</evidence>
<keyword evidence="4" id="KW-0233">DNA recombination</keyword>
<proteinExistence type="predicted"/>
<dbReference type="InterPro" id="IPR052183">
    <property type="entry name" value="IS_Transposase"/>
</dbReference>
<dbReference type="Pfam" id="PF13610">
    <property type="entry name" value="DDE_Tnp_IS240"/>
    <property type="match status" value="1"/>
</dbReference>
<dbReference type="PANTHER" id="PTHR35528:SF3">
    <property type="entry name" value="BLL1675 PROTEIN"/>
    <property type="match status" value="1"/>
</dbReference>
<evidence type="ECO:0000256" key="2">
    <source>
        <dbReference type="ARBA" id="ARBA00022578"/>
    </source>
</evidence>
<keyword evidence="7" id="KW-1185">Reference proteome</keyword>
<dbReference type="PANTHER" id="PTHR35528">
    <property type="entry name" value="BLL1675 PROTEIN"/>
    <property type="match status" value="1"/>
</dbReference>
<gene>
    <name evidence="6" type="ORF">MES5069_360149</name>
</gene>
<comment type="function">
    <text evidence="1">Involved in the transposition of the insertion sequence.</text>
</comment>
<sequence>MSLTSSRGSVRRNSLEEGSASAHLRRMTKLRPFRYFKTSPEIIRLAVMLYVRFPLSLRNVEDLLHERGIDVSHETIRFWWNRFGPMFAAELRRRRAKRMRFLPQWQWHLDEVFVKINGETFYLWRAVDHEGEVLEAFVSKRRDRKAALKFLRKTMKRFGRPKVIVTDKLRSYGAAMNELGNAESHENSRWLNNRAENSHQPFRRRERAMLRFRQMKSLQKFVAIHSSVHNHFNKERHLYTRCNFKHNRATALAEWRQLGAA</sequence>
<evidence type="ECO:0000313" key="7">
    <source>
        <dbReference type="Proteomes" id="UP001153050"/>
    </source>
</evidence>
<evidence type="ECO:0000256" key="4">
    <source>
        <dbReference type="ARBA" id="ARBA00023172"/>
    </source>
</evidence>
<protein>
    <submittedName>
        <fullName evidence="6">Transposase</fullName>
    </submittedName>
</protein>
<dbReference type="InterPro" id="IPR012337">
    <property type="entry name" value="RNaseH-like_sf"/>
</dbReference>
<evidence type="ECO:0000313" key="6">
    <source>
        <dbReference type="EMBL" id="CAH2403088.1"/>
    </source>
</evidence>
<keyword evidence="3" id="KW-0238">DNA-binding</keyword>
<evidence type="ECO:0000256" key="1">
    <source>
        <dbReference type="ARBA" id="ARBA00002286"/>
    </source>
</evidence>
<accession>A0ABM9E1Y1</accession>
<dbReference type="NCBIfam" id="NF033587">
    <property type="entry name" value="transpos_IS6"/>
    <property type="match status" value="1"/>
</dbReference>
<organism evidence="6 7">
    <name type="scientific">Mesorhizobium escarrei</name>
    <dbReference type="NCBI Taxonomy" id="666018"/>
    <lineage>
        <taxon>Bacteria</taxon>
        <taxon>Pseudomonadati</taxon>
        <taxon>Pseudomonadota</taxon>
        <taxon>Alphaproteobacteria</taxon>
        <taxon>Hyphomicrobiales</taxon>
        <taxon>Phyllobacteriaceae</taxon>
        <taxon>Mesorhizobium</taxon>
    </lineage>
</organism>
<dbReference type="Gene3D" id="3.30.420.10">
    <property type="entry name" value="Ribonuclease H-like superfamily/Ribonuclease H"/>
    <property type="match status" value="1"/>
</dbReference>
<dbReference type="InterPro" id="IPR036397">
    <property type="entry name" value="RNaseH_sf"/>
</dbReference>
<evidence type="ECO:0000256" key="3">
    <source>
        <dbReference type="ARBA" id="ARBA00023125"/>
    </source>
</evidence>
<comment type="caution">
    <text evidence="6">The sequence shown here is derived from an EMBL/GenBank/DDBJ whole genome shotgun (WGS) entry which is preliminary data.</text>
</comment>
<dbReference type="Proteomes" id="UP001153050">
    <property type="component" value="Unassembled WGS sequence"/>
</dbReference>
<name>A0ABM9E1Y1_9HYPH</name>
<dbReference type="EMBL" id="CAKXZT010000131">
    <property type="protein sequence ID" value="CAH2403088.1"/>
    <property type="molecule type" value="Genomic_DNA"/>
</dbReference>
<keyword evidence="2" id="KW-0815">Transposition</keyword>
<feature type="domain" description="DDE" evidence="5">
    <location>
        <begin position="105"/>
        <end position="234"/>
    </location>
</feature>
<dbReference type="InterPro" id="IPR032874">
    <property type="entry name" value="DDE_dom"/>
</dbReference>